<gene>
    <name evidence="1" type="ORF">METZ01_LOCUS451555</name>
</gene>
<dbReference type="AlphaFoldDB" id="A0A382ZTC0"/>
<reference evidence="1" key="1">
    <citation type="submission" date="2018-05" db="EMBL/GenBank/DDBJ databases">
        <authorList>
            <person name="Lanie J.A."/>
            <person name="Ng W.-L."/>
            <person name="Kazmierczak K.M."/>
            <person name="Andrzejewski T.M."/>
            <person name="Davidsen T.M."/>
            <person name="Wayne K.J."/>
            <person name="Tettelin H."/>
            <person name="Glass J.I."/>
            <person name="Rusch D."/>
            <person name="Podicherti R."/>
            <person name="Tsui H.-C.T."/>
            <person name="Winkler M.E."/>
        </authorList>
    </citation>
    <scope>NUCLEOTIDE SEQUENCE</scope>
</reference>
<name>A0A382ZTC0_9ZZZZ</name>
<dbReference type="EMBL" id="UINC01186466">
    <property type="protein sequence ID" value="SVD98701.1"/>
    <property type="molecule type" value="Genomic_DNA"/>
</dbReference>
<protein>
    <submittedName>
        <fullName evidence="1">Uncharacterized protein</fullName>
    </submittedName>
</protein>
<organism evidence="1">
    <name type="scientific">marine metagenome</name>
    <dbReference type="NCBI Taxonomy" id="408172"/>
    <lineage>
        <taxon>unclassified sequences</taxon>
        <taxon>metagenomes</taxon>
        <taxon>ecological metagenomes</taxon>
    </lineage>
</organism>
<evidence type="ECO:0000313" key="1">
    <source>
        <dbReference type="EMBL" id="SVD98701.1"/>
    </source>
</evidence>
<accession>A0A382ZTC0</accession>
<proteinExistence type="predicted"/>
<feature type="non-terminal residue" evidence="1">
    <location>
        <position position="1"/>
    </location>
</feature>
<sequence length="29" mass="3085">VRLAHHFLDTAGFPLGCTITSTVGRATNQ</sequence>